<dbReference type="KEGG" id="hlt:I7X12_07595"/>
<organism evidence="3 4">
    <name type="scientific">Halosimplex litoreum</name>
    <dbReference type="NCBI Taxonomy" id="1198301"/>
    <lineage>
        <taxon>Archaea</taxon>
        <taxon>Methanobacteriati</taxon>
        <taxon>Methanobacteriota</taxon>
        <taxon>Stenosarchaea group</taxon>
        <taxon>Halobacteria</taxon>
        <taxon>Halobacteriales</taxon>
        <taxon>Haloarculaceae</taxon>
        <taxon>Halosimplex</taxon>
    </lineage>
</organism>
<proteinExistence type="inferred from homology"/>
<dbReference type="GO" id="GO:0016151">
    <property type="term" value="F:nickel cation binding"/>
    <property type="evidence" value="ECO:0007669"/>
    <property type="project" value="InterPro"/>
</dbReference>
<evidence type="ECO:0000313" key="3">
    <source>
        <dbReference type="EMBL" id="QPV64465.1"/>
    </source>
</evidence>
<dbReference type="GeneID" id="60588346"/>
<evidence type="ECO:0000256" key="1">
    <source>
        <dbReference type="ARBA" id="ARBA00022988"/>
    </source>
</evidence>
<dbReference type="HAMAP" id="MF_01385">
    <property type="entry name" value="UreF"/>
    <property type="match status" value="1"/>
</dbReference>
<evidence type="ECO:0000313" key="4">
    <source>
        <dbReference type="Proteomes" id="UP000595001"/>
    </source>
</evidence>
<dbReference type="PIRSF" id="PIRSF009467">
    <property type="entry name" value="Ureas_acces_UreF"/>
    <property type="match status" value="1"/>
</dbReference>
<name>A0A7T3G154_9EURY</name>
<dbReference type="Pfam" id="PF01730">
    <property type="entry name" value="UreF"/>
    <property type="match status" value="1"/>
</dbReference>
<dbReference type="PANTHER" id="PTHR33620">
    <property type="entry name" value="UREASE ACCESSORY PROTEIN F"/>
    <property type="match status" value="1"/>
</dbReference>
<dbReference type="EMBL" id="CP065856">
    <property type="protein sequence ID" value="QPV64465.1"/>
    <property type="molecule type" value="Genomic_DNA"/>
</dbReference>
<dbReference type="PANTHER" id="PTHR33620:SF1">
    <property type="entry name" value="UREASE ACCESSORY PROTEIN F"/>
    <property type="match status" value="1"/>
</dbReference>
<dbReference type="OrthoDB" id="1740at2157"/>
<dbReference type="RefSeq" id="WP_198063234.1">
    <property type="nucleotide sequence ID" value="NZ_CP065856.1"/>
</dbReference>
<reference evidence="3 4" key="1">
    <citation type="submission" date="2020-12" db="EMBL/GenBank/DDBJ databases">
        <title>Halosimplex halophilum sp. nov. and Halosimplex salinum sp. nov., two new members of the genus Halosimplex.</title>
        <authorList>
            <person name="Cui H.L."/>
        </authorList>
    </citation>
    <scope>NUCLEOTIDE SEQUENCE [LARGE SCALE GENOMIC DNA]</scope>
    <source>
        <strain evidence="3 4">YGH94</strain>
    </source>
</reference>
<accession>A0A7T3G154</accession>
<keyword evidence="2" id="KW-0143">Chaperone</keyword>
<evidence type="ECO:0000256" key="2">
    <source>
        <dbReference type="ARBA" id="ARBA00023186"/>
    </source>
</evidence>
<dbReference type="Gene3D" id="1.10.4190.10">
    <property type="entry name" value="Urease accessory protein UreF"/>
    <property type="match status" value="1"/>
</dbReference>
<dbReference type="AlphaFoldDB" id="A0A7T3G154"/>
<dbReference type="InterPro" id="IPR002639">
    <property type="entry name" value="UreF"/>
</dbReference>
<dbReference type="InterPro" id="IPR038277">
    <property type="entry name" value="UreF_sf"/>
</dbReference>
<dbReference type="Proteomes" id="UP000595001">
    <property type="component" value="Chromosome"/>
</dbReference>
<protein>
    <submittedName>
        <fullName evidence="3">Urease accessory protein UreF</fullName>
    </submittedName>
</protein>
<keyword evidence="1" id="KW-0996">Nickel insertion</keyword>
<sequence length="229" mass="24756">MSDEATLESLRLADSFLPVGTDSVSYALEQFVADDAVTDAEELRALVGTVLRRQHGRADLVALRAAHAAAAAGDIDAVERADRRLTAATLPAEFRESSERTGDRLLTLQRDLRDERLLESYGAAVDADEAPGNYAVALGTVAALADVPEREACLLACHEFATAQLGAAQRLMRLGSTEVQRVLDDLRPAMVDAVEASAEREVDDMAPFAPLVDVRSAEHERAQRRLFLS</sequence>
<keyword evidence="4" id="KW-1185">Reference proteome</keyword>
<gene>
    <name evidence="3" type="ORF">I7X12_07595</name>
</gene>